<dbReference type="EMBL" id="LK996017">
    <property type="protein sequence ID" value="CDX03196.1"/>
    <property type="molecule type" value="Genomic_DNA"/>
</dbReference>
<accession>A0A098B5R1</accession>
<name>A0A098B5R1_DESHA</name>
<dbReference type="SMR" id="A0A098B5R1"/>
<evidence type="ECO:0000313" key="2">
    <source>
        <dbReference type="EMBL" id="CDX03196.1"/>
    </source>
</evidence>
<gene>
    <name evidence="2" type="ORF">DPCES_3309</name>
</gene>
<protein>
    <submittedName>
        <fullName evidence="2">UPF0751 protein Dhaf 4256</fullName>
    </submittedName>
</protein>
<dbReference type="InterPro" id="IPR016772">
    <property type="entry name" value="UCP020408"/>
</dbReference>
<dbReference type="PATRIC" id="fig|49338.4.peg.3560"/>
<comment type="similarity">
    <text evidence="1">Belongs to the UPF0751 family.</text>
</comment>
<evidence type="ECO:0000256" key="1">
    <source>
        <dbReference type="ARBA" id="ARBA00007189"/>
    </source>
</evidence>
<reference evidence="2" key="1">
    <citation type="submission" date="2014-07" db="EMBL/GenBank/DDBJ databases">
        <authorList>
            <person name="Hornung V.Bastian."/>
        </authorList>
    </citation>
    <scope>NUCLEOTIDE SEQUENCE</scope>
    <source>
        <strain evidence="2">PCE-S</strain>
    </source>
</reference>
<proteinExistence type="inferred from homology"/>
<dbReference type="Pfam" id="PF10087">
    <property type="entry name" value="DUF2325"/>
    <property type="match status" value="1"/>
</dbReference>
<sequence length="101" mass="11555">MKLAIIGGYNFERHSKSMGKLKNIELRFHDGVPKKNNKKVLENLIKDTDCVIIVQMVCSHSSMWDAKDVARKYNKKIYYSQAKGLASVLTMIEKEHGIRTA</sequence>
<dbReference type="AlphaFoldDB" id="A0A098B5R1"/>
<organism evidence="2">
    <name type="scientific">Desulfitobacterium hafniense</name>
    <name type="common">Desulfitobacterium frappieri</name>
    <dbReference type="NCBI Taxonomy" id="49338"/>
    <lineage>
        <taxon>Bacteria</taxon>
        <taxon>Bacillati</taxon>
        <taxon>Bacillota</taxon>
        <taxon>Clostridia</taxon>
        <taxon>Eubacteriales</taxon>
        <taxon>Desulfitobacteriaceae</taxon>
        <taxon>Desulfitobacterium</taxon>
    </lineage>
</organism>
<dbReference type="RefSeq" id="WP_011460840.1">
    <property type="nucleotide sequence ID" value="NZ_LK996017.1"/>
</dbReference>